<evidence type="ECO:0000256" key="4">
    <source>
        <dbReference type="ARBA" id="ARBA00023159"/>
    </source>
</evidence>
<dbReference type="RefSeq" id="WP_038545431.1">
    <property type="nucleotide sequence ID" value="NZ_CP006842.1"/>
</dbReference>
<dbReference type="KEGG" id="cgy:CGLY_01310"/>
<dbReference type="HOGENOM" id="CLU_039613_6_4_11"/>
<dbReference type="InterPro" id="IPR036388">
    <property type="entry name" value="WH-like_DNA-bd_sf"/>
</dbReference>
<reference evidence="7 8" key="1">
    <citation type="journal article" date="2015" name="Int. J. Syst. Evol. Microbiol.">
        <title>Revisiting Corynebacterium glyciniphilum (ex Kubota et al., 1972) sp. nov., nom. rev., isolated from putrefied banana.</title>
        <authorList>
            <person name="Al-Dilaimi A."/>
            <person name="Bednarz H."/>
            <person name="Lomker A."/>
            <person name="Niehaus K."/>
            <person name="Kalinowski J."/>
            <person name="Ruckert C."/>
        </authorList>
    </citation>
    <scope>NUCLEOTIDE SEQUENCE [LARGE SCALE GENOMIC DNA]</scope>
    <source>
        <strain evidence="7">AJ 3170</strain>
    </source>
</reference>
<dbReference type="InterPro" id="IPR000847">
    <property type="entry name" value="LysR_HTH_N"/>
</dbReference>
<dbReference type="FunFam" id="1.10.10.10:FF:000001">
    <property type="entry name" value="LysR family transcriptional regulator"/>
    <property type="match status" value="1"/>
</dbReference>
<dbReference type="Pfam" id="PF00126">
    <property type="entry name" value="HTH_1"/>
    <property type="match status" value="1"/>
</dbReference>
<dbReference type="OrthoDB" id="3461141at2"/>
<evidence type="ECO:0000256" key="3">
    <source>
        <dbReference type="ARBA" id="ARBA00023125"/>
    </source>
</evidence>
<evidence type="ECO:0000313" key="7">
    <source>
        <dbReference type="EMBL" id="AHW62710.1"/>
    </source>
</evidence>
<evidence type="ECO:0000256" key="2">
    <source>
        <dbReference type="ARBA" id="ARBA00023015"/>
    </source>
</evidence>
<dbReference type="AlphaFoldDB" id="X5E5G2"/>
<proteinExistence type="inferred from homology"/>
<dbReference type="InterPro" id="IPR036390">
    <property type="entry name" value="WH_DNA-bd_sf"/>
</dbReference>
<dbReference type="EMBL" id="CP006842">
    <property type="protein sequence ID" value="AHW62710.1"/>
    <property type="molecule type" value="Genomic_DNA"/>
</dbReference>
<accession>X5E5G2</accession>
<dbReference type="Proteomes" id="UP000023703">
    <property type="component" value="Chromosome"/>
</dbReference>
<dbReference type="Gene3D" id="1.10.10.10">
    <property type="entry name" value="Winged helix-like DNA-binding domain superfamily/Winged helix DNA-binding domain"/>
    <property type="match status" value="1"/>
</dbReference>
<protein>
    <submittedName>
        <fullName evidence="7">Putative transcriptional regulator, LysR-family</fullName>
    </submittedName>
</protein>
<evidence type="ECO:0000313" key="8">
    <source>
        <dbReference type="Proteomes" id="UP000023703"/>
    </source>
</evidence>
<dbReference type="eggNOG" id="COG0583">
    <property type="taxonomic scope" value="Bacteria"/>
</dbReference>
<dbReference type="InterPro" id="IPR005119">
    <property type="entry name" value="LysR_subst-bd"/>
</dbReference>
<keyword evidence="2" id="KW-0805">Transcription regulation</keyword>
<evidence type="ECO:0000256" key="5">
    <source>
        <dbReference type="ARBA" id="ARBA00023163"/>
    </source>
</evidence>
<dbReference type="Pfam" id="PF03466">
    <property type="entry name" value="LysR_substrate"/>
    <property type="match status" value="1"/>
</dbReference>
<feature type="domain" description="HTH lysR-type" evidence="6">
    <location>
        <begin position="3"/>
        <end position="60"/>
    </location>
</feature>
<dbReference type="PANTHER" id="PTHR30346">
    <property type="entry name" value="TRANSCRIPTIONAL DUAL REGULATOR HCAR-RELATED"/>
    <property type="match status" value="1"/>
</dbReference>
<dbReference type="STRING" id="1404245.CGLY_01310"/>
<evidence type="ECO:0000256" key="1">
    <source>
        <dbReference type="ARBA" id="ARBA00009437"/>
    </source>
</evidence>
<dbReference type="PROSITE" id="PS50931">
    <property type="entry name" value="HTH_LYSR"/>
    <property type="match status" value="1"/>
</dbReference>
<name>X5E5G2_9CORY</name>
<dbReference type="GO" id="GO:0003677">
    <property type="term" value="F:DNA binding"/>
    <property type="evidence" value="ECO:0007669"/>
    <property type="project" value="UniProtKB-KW"/>
</dbReference>
<comment type="similarity">
    <text evidence="1">Belongs to the LysR transcriptional regulatory family.</text>
</comment>
<dbReference type="GO" id="GO:0003700">
    <property type="term" value="F:DNA-binding transcription factor activity"/>
    <property type="evidence" value="ECO:0007669"/>
    <property type="project" value="InterPro"/>
</dbReference>
<keyword evidence="8" id="KW-1185">Reference proteome</keyword>
<evidence type="ECO:0000259" key="6">
    <source>
        <dbReference type="PROSITE" id="PS50931"/>
    </source>
</evidence>
<keyword evidence="4" id="KW-0010">Activator</keyword>
<gene>
    <name evidence="7" type="ORF">CGLY_01310</name>
</gene>
<sequence>MNITLRQLDYFVTVADAGSITAAAQRLYLSASAVSTTVTELENTLGVRLFTRHARGLSPTGEGRTVLGRARALLREAEDLEVNATSLGTDVSGTLTVGCYSTIAPLLLPRIIAEFADQYPELTIQFTEGSRSELLEGFAQGRFDLLVVYDYPFKDDLPDRGTLLPLGAFPPYVLLPETHELAGTGPVALADLASDPLILFDLEPADQYFLSLFRTEGAEPQVRYRTGDFEVIRGLVSRGLGYSLLTQRTRHPVSYEGIAYVAAELACDHGPLDVVSLVPTASRVTERTKAFVDAARKILGDPIRYANAD</sequence>
<dbReference type="SUPFAM" id="SSF53850">
    <property type="entry name" value="Periplasmic binding protein-like II"/>
    <property type="match status" value="1"/>
</dbReference>
<keyword evidence="3" id="KW-0238">DNA-binding</keyword>
<dbReference type="Gene3D" id="3.40.190.10">
    <property type="entry name" value="Periplasmic binding protein-like II"/>
    <property type="match status" value="2"/>
</dbReference>
<keyword evidence="5" id="KW-0804">Transcription</keyword>
<dbReference type="PRINTS" id="PR00039">
    <property type="entry name" value="HTHLYSR"/>
</dbReference>
<dbReference type="SUPFAM" id="SSF46785">
    <property type="entry name" value="Winged helix' DNA-binding domain"/>
    <property type="match status" value="1"/>
</dbReference>
<dbReference type="PANTHER" id="PTHR30346:SF0">
    <property type="entry name" value="HCA OPERON TRANSCRIPTIONAL ACTIVATOR HCAR"/>
    <property type="match status" value="1"/>
</dbReference>
<organism evidence="7 8">
    <name type="scientific">Corynebacterium glyciniphilum AJ 3170</name>
    <dbReference type="NCBI Taxonomy" id="1404245"/>
    <lineage>
        <taxon>Bacteria</taxon>
        <taxon>Bacillati</taxon>
        <taxon>Actinomycetota</taxon>
        <taxon>Actinomycetes</taxon>
        <taxon>Mycobacteriales</taxon>
        <taxon>Corynebacteriaceae</taxon>
        <taxon>Corynebacterium</taxon>
    </lineage>
</organism>
<dbReference type="GO" id="GO:0032993">
    <property type="term" value="C:protein-DNA complex"/>
    <property type="evidence" value="ECO:0007669"/>
    <property type="project" value="TreeGrafter"/>
</dbReference>